<dbReference type="Gene3D" id="1.20.1440.160">
    <property type="entry name" value="Tumor necrosis factor alpha-induced protein 8-like"/>
    <property type="match status" value="1"/>
</dbReference>
<organism evidence="1 2">
    <name type="scientific">Octopus sinensis</name>
    <name type="common">East Asian common octopus</name>
    <dbReference type="NCBI Taxonomy" id="2607531"/>
    <lineage>
        <taxon>Eukaryota</taxon>
        <taxon>Metazoa</taxon>
        <taxon>Spiralia</taxon>
        <taxon>Lophotrochozoa</taxon>
        <taxon>Mollusca</taxon>
        <taxon>Cephalopoda</taxon>
        <taxon>Coleoidea</taxon>
        <taxon>Octopodiformes</taxon>
        <taxon>Octopoda</taxon>
        <taxon>Incirrata</taxon>
        <taxon>Octopodidae</taxon>
        <taxon>Octopus</taxon>
    </lineage>
</organism>
<dbReference type="RefSeq" id="XP_029654038.1">
    <property type="nucleotide sequence ID" value="XM_029798178.1"/>
</dbReference>
<dbReference type="PANTHER" id="PTHR12757:SF1">
    <property type="entry name" value="PROTEIN SALIVARY GLANDS MARRED"/>
    <property type="match status" value="1"/>
</dbReference>
<sequence>MASKLASSLKLTKNVIDEKTAGILDSSVALFLEFSKSKSFSESIIKDIMKLIIKIGILDRSGKLNDNDYDCLDHCRVVLEKIVQACSGFLIIDYTYNYEYLVERFRDLENGFSLLIGRHLSDRSKCRLDHIFEALTDQTFLDDCFMPNKPLRELFTNILYQLKELV</sequence>
<dbReference type="GO" id="GO:0005737">
    <property type="term" value="C:cytoplasm"/>
    <property type="evidence" value="ECO:0007669"/>
    <property type="project" value="TreeGrafter"/>
</dbReference>
<proteinExistence type="predicted"/>
<evidence type="ECO:0000313" key="2">
    <source>
        <dbReference type="RefSeq" id="XP_029654038.1"/>
    </source>
</evidence>
<reference evidence="2" key="1">
    <citation type="submission" date="2025-08" db="UniProtKB">
        <authorList>
            <consortium name="RefSeq"/>
        </authorList>
    </citation>
    <scope>IDENTIFICATION</scope>
</reference>
<dbReference type="PANTHER" id="PTHR12757">
    <property type="entry name" value="TUMOR NECROSIS FACTOR INDUCED PROTEIN"/>
    <property type="match status" value="1"/>
</dbReference>
<dbReference type="Proteomes" id="UP000515154">
    <property type="component" value="Unplaced"/>
</dbReference>
<keyword evidence="1" id="KW-1185">Reference proteome</keyword>
<dbReference type="GO" id="GO:0042981">
    <property type="term" value="P:regulation of apoptotic process"/>
    <property type="evidence" value="ECO:0007669"/>
    <property type="project" value="InterPro"/>
</dbReference>
<dbReference type="InterPro" id="IPR008477">
    <property type="entry name" value="TNFAIP8-like"/>
</dbReference>
<gene>
    <name evidence="2" type="primary">LOC115227300</name>
</gene>
<dbReference type="InterPro" id="IPR038355">
    <property type="entry name" value="TNFAIP8_sf"/>
</dbReference>
<evidence type="ECO:0000313" key="1">
    <source>
        <dbReference type="Proteomes" id="UP000515154"/>
    </source>
</evidence>
<name>A0A6P7TQK9_9MOLL</name>
<dbReference type="AlphaFoldDB" id="A0A6P7TQK9"/>
<dbReference type="KEGG" id="osn:115227300"/>
<protein>
    <submittedName>
        <fullName evidence="2">Tumor necrosis factor alpha-induced protein 8-like protein</fullName>
    </submittedName>
</protein>
<accession>A0A6P7TQK9</accession>
<dbReference type="Pfam" id="PF05527">
    <property type="entry name" value="TNFAIP8"/>
    <property type="match status" value="1"/>
</dbReference>